<dbReference type="Proteomes" id="UP001144397">
    <property type="component" value="Unassembled WGS sequence"/>
</dbReference>
<dbReference type="SUPFAM" id="SSF52540">
    <property type="entry name" value="P-loop containing nucleoside triphosphate hydrolases"/>
    <property type="match status" value="1"/>
</dbReference>
<feature type="region of interest" description="Disordered" evidence="1">
    <location>
        <begin position="311"/>
        <end position="331"/>
    </location>
</feature>
<dbReference type="Pfam" id="PF01935">
    <property type="entry name" value="DUF87"/>
    <property type="match status" value="1"/>
</dbReference>
<evidence type="ECO:0000313" key="5">
    <source>
        <dbReference type="Proteomes" id="UP001144397"/>
    </source>
</evidence>
<dbReference type="GeneID" id="95766113"/>
<name>A0A9W6FQ32_XANFL</name>
<dbReference type="PANTHER" id="PTHR30121:SF6">
    <property type="entry name" value="SLR6007 PROTEIN"/>
    <property type="match status" value="1"/>
</dbReference>
<feature type="domain" description="AAA+ ATPase" evidence="2">
    <location>
        <begin position="172"/>
        <end position="516"/>
    </location>
</feature>
<keyword evidence="6" id="KW-1185">Reference proteome</keyword>
<dbReference type="EMBL" id="BSDO01000023">
    <property type="protein sequence ID" value="GLI25668.1"/>
    <property type="molecule type" value="Genomic_DNA"/>
</dbReference>
<dbReference type="Proteomes" id="UP001245370">
    <property type="component" value="Unassembled WGS sequence"/>
</dbReference>
<proteinExistence type="predicted"/>
<dbReference type="PANTHER" id="PTHR30121">
    <property type="entry name" value="UNCHARACTERIZED PROTEIN YJGR-RELATED"/>
    <property type="match status" value="1"/>
</dbReference>
<gene>
    <name evidence="4" type="ORF">GGQ86_005414</name>
    <name evidence="3" type="ORF">XFLAVUS301_53420</name>
</gene>
<sequence length="604" mass="66254">MSVPQDPIVAKARRILLADAQAVEVEPAVPRLLGGGEMHLGQVDPSLSELKRLAAARQRYVDQVAATLPDARLRNTLIEQHAPVPFEEFCEVVKDPGKAALELERANQRLQKNPSPAVRVTPGLAHLIKNGIRPGWTPTPTGWGRYLADLSPGVAKYLDAIRNATRFPEGVRQEHTLIVAPTGHGKSTLLKALIHHYVSEQPSSAVVVLDPGGDLVRQVARWPELIRGDRLVYIEPELKPGFTVGLNPLDGRGLDERGQNHVAAALARALGEVVNELTDNMRTLVRTTATLLLGVPGATLRDMQMLLRQSAATGAPKRRARTRPGPGIELPPETAVQGNERAAELLARGREHPDEEIADFFASEFEGEYFAPTRNSMAARLRNVLSLIDVRNMMTGPATVHLDTLINERRVILVNLARFGDDGSAMVGRLLVALVAGLVRRRADLPEDAERVPVQLFVDEVTTMVSPQMVRVLAELRKFGLHMTMAQQIAGAGFTTEQKAVLFGNTACKLVVPTDDDVSKLFQTDRGKEVVRLDRGEFLVQWGRSAETRRLVVRSDMADGARGVDDAEWRDFVERHLARYYRPSTAPRTSSGAPAAGEEDDFPL</sequence>
<evidence type="ECO:0000313" key="6">
    <source>
        <dbReference type="Proteomes" id="UP001245370"/>
    </source>
</evidence>
<dbReference type="InterPro" id="IPR002789">
    <property type="entry name" value="HerA_central"/>
</dbReference>
<dbReference type="InterPro" id="IPR051162">
    <property type="entry name" value="T4SS_component"/>
</dbReference>
<dbReference type="InterPro" id="IPR003593">
    <property type="entry name" value="AAA+_ATPase"/>
</dbReference>
<evidence type="ECO:0000313" key="3">
    <source>
        <dbReference type="EMBL" id="GLI25668.1"/>
    </source>
</evidence>
<dbReference type="AlphaFoldDB" id="A0A9W6FQ32"/>
<accession>A0A9W6FQ32</accession>
<feature type="region of interest" description="Disordered" evidence="1">
    <location>
        <begin position="584"/>
        <end position="604"/>
    </location>
</feature>
<dbReference type="InterPro" id="IPR027417">
    <property type="entry name" value="P-loop_NTPase"/>
</dbReference>
<reference evidence="3" key="1">
    <citation type="submission" date="2022-12" db="EMBL/GenBank/DDBJ databases">
        <title>Reference genome sequencing for broad-spectrum identification of bacterial and archaeal isolates by mass spectrometry.</title>
        <authorList>
            <person name="Sekiguchi Y."/>
            <person name="Tourlousse D.M."/>
        </authorList>
    </citation>
    <scope>NUCLEOTIDE SEQUENCE</scope>
    <source>
        <strain evidence="3">301</strain>
    </source>
</reference>
<dbReference type="GO" id="GO:0005524">
    <property type="term" value="F:ATP binding"/>
    <property type="evidence" value="ECO:0007669"/>
    <property type="project" value="UniProtKB-KW"/>
</dbReference>
<dbReference type="SMART" id="SM00382">
    <property type="entry name" value="AAA"/>
    <property type="match status" value="1"/>
</dbReference>
<dbReference type="EMBL" id="JAVDPY010000021">
    <property type="protein sequence ID" value="MDR6336910.1"/>
    <property type="molecule type" value="Genomic_DNA"/>
</dbReference>
<reference evidence="4 6" key="2">
    <citation type="submission" date="2023-07" db="EMBL/GenBank/DDBJ databases">
        <title>Genomic Encyclopedia of Type Strains, Phase IV (KMG-IV): sequencing the most valuable type-strain genomes for metagenomic binning, comparative biology and taxonomic classification.</title>
        <authorList>
            <person name="Goeker M."/>
        </authorList>
    </citation>
    <scope>NUCLEOTIDE SEQUENCE [LARGE SCALE GENOMIC DNA]</scope>
    <source>
        <strain evidence="4 6">DSM 338</strain>
    </source>
</reference>
<comment type="caution">
    <text evidence="3">The sequence shown here is derived from an EMBL/GenBank/DDBJ whole genome shotgun (WGS) entry which is preliminary data.</text>
</comment>
<dbReference type="RefSeq" id="WP_281810153.1">
    <property type="nucleotide sequence ID" value="NZ_BSDO01000023.1"/>
</dbReference>
<evidence type="ECO:0000313" key="4">
    <source>
        <dbReference type="EMBL" id="MDR6336910.1"/>
    </source>
</evidence>
<keyword evidence="4" id="KW-0067">ATP-binding</keyword>
<organism evidence="3 5">
    <name type="scientific">Xanthobacter flavus</name>
    <dbReference type="NCBI Taxonomy" id="281"/>
    <lineage>
        <taxon>Bacteria</taxon>
        <taxon>Pseudomonadati</taxon>
        <taxon>Pseudomonadota</taxon>
        <taxon>Alphaproteobacteria</taxon>
        <taxon>Hyphomicrobiales</taxon>
        <taxon>Xanthobacteraceae</taxon>
        <taxon>Xanthobacter</taxon>
    </lineage>
</organism>
<evidence type="ECO:0000259" key="2">
    <source>
        <dbReference type="SMART" id="SM00382"/>
    </source>
</evidence>
<protein>
    <submittedName>
        <fullName evidence="4">Energy-coupling factor transporter ATP-binding protein EcfA2</fullName>
    </submittedName>
</protein>
<dbReference type="Gene3D" id="3.40.50.300">
    <property type="entry name" value="P-loop containing nucleotide triphosphate hydrolases"/>
    <property type="match status" value="2"/>
</dbReference>
<evidence type="ECO:0000256" key="1">
    <source>
        <dbReference type="SAM" id="MobiDB-lite"/>
    </source>
</evidence>
<keyword evidence="4" id="KW-0547">Nucleotide-binding</keyword>